<sequence length="194" mass="22892">MANQKSQIKNSFLTKLSGIVLILIILVILNLFSLIVSYYILHSVTGFLNSNFILLISVFIIILFGSILNDLDSKIRYISTIFYALSGVLFLTILINAIIEFEYKSHEYYFDYLHNNYILIYLIVFFLSIFISYYISYTRLSKSQFMATICKFNVFSFCLFMQIVFFVKKEFEKSSKSLQKITNYTIEKFKYRYG</sequence>
<feature type="transmembrane region" description="Helical" evidence="1">
    <location>
        <begin position="12"/>
        <end position="41"/>
    </location>
</feature>
<dbReference type="EMBL" id="LNGD01000089">
    <property type="protein sequence ID" value="KYC50034.1"/>
    <property type="molecule type" value="Genomic_DNA"/>
</dbReference>
<dbReference type="AlphaFoldDB" id="A0A150IZE5"/>
<keyword evidence="1" id="KW-0812">Transmembrane</keyword>
<proteinExistence type="predicted"/>
<comment type="caution">
    <text evidence="2">The sequence shown here is derived from an EMBL/GenBank/DDBJ whole genome shotgun (WGS) entry which is preliminary data.</text>
</comment>
<keyword evidence="1" id="KW-0472">Membrane</keyword>
<reference evidence="2 3" key="1">
    <citation type="journal article" date="2016" name="ISME J.">
        <title>Chasing the elusive Euryarchaeota class WSA2: genomes reveal a uniquely fastidious methyl-reducing methanogen.</title>
        <authorList>
            <person name="Nobu M.K."/>
            <person name="Narihiro T."/>
            <person name="Kuroda K."/>
            <person name="Mei R."/>
            <person name="Liu W.T."/>
        </authorList>
    </citation>
    <scope>NUCLEOTIDE SEQUENCE [LARGE SCALE GENOMIC DNA]</scope>
    <source>
        <strain evidence="2">U1lsi0528_Bin089</strain>
    </source>
</reference>
<name>A0A150IZE5_9EURY</name>
<protein>
    <submittedName>
        <fullName evidence="2">Uncharacterized protein</fullName>
    </submittedName>
</protein>
<evidence type="ECO:0000313" key="3">
    <source>
        <dbReference type="Proteomes" id="UP000075578"/>
    </source>
</evidence>
<evidence type="ECO:0000256" key="1">
    <source>
        <dbReference type="SAM" id="Phobius"/>
    </source>
</evidence>
<feature type="transmembrane region" description="Helical" evidence="1">
    <location>
        <begin position="149"/>
        <end position="167"/>
    </location>
</feature>
<feature type="transmembrane region" description="Helical" evidence="1">
    <location>
        <begin position="47"/>
        <end position="68"/>
    </location>
</feature>
<feature type="transmembrane region" description="Helical" evidence="1">
    <location>
        <begin position="119"/>
        <end position="137"/>
    </location>
</feature>
<dbReference type="Proteomes" id="UP000075578">
    <property type="component" value="Unassembled WGS sequence"/>
</dbReference>
<accession>A0A150IZE5</accession>
<organism evidence="2 3">
    <name type="scientific">Candidatus Methanofastidiosum methylothiophilum</name>
    <dbReference type="NCBI Taxonomy" id="1705564"/>
    <lineage>
        <taxon>Archaea</taxon>
        <taxon>Methanobacteriati</taxon>
        <taxon>Methanobacteriota</taxon>
        <taxon>Stenosarchaea group</taxon>
        <taxon>Candidatus Methanofastidiosia</taxon>
        <taxon>Candidatus Methanofastidiosales</taxon>
        <taxon>Candidatus Methanofastidiosaceae</taxon>
        <taxon>Candidatus Methanofastidiosum</taxon>
    </lineage>
</organism>
<gene>
    <name evidence="2" type="ORF">AMQ74_01320</name>
</gene>
<evidence type="ECO:0000313" key="2">
    <source>
        <dbReference type="EMBL" id="KYC50034.1"/>
    </source>
</evidence>
<keyword evidence="1" id="KW-1133">Transmembrane helix</keyword>
<feature type="transmembrane region" description="Helical" evidence="1">
    <location>
        <begin position="80"/>
        <end position="99"/>
    </location>
</feature>